<dbReference type="Gene3D" id="3.30.565.10">
    <property type="entry name" value="Histidine kinase-like ATPase, C-terminal domain"/>
    <property type="match status" value="1"/>
</dbReference>
<keyword evidence="1" id="KW-0808">Transferase</keyword>
<dbReference type="Gene3D" id="1.20.5.1930">
    <property type="match status" value="1"/>
</dbReference>
<feature type="transmembrane region" description="Helical" evidence="4">
    <location>
        <begin position="139"/>
        <end position="158"/>
    </location>
</feature>
<evidence type="ECO:0000313" key="6">
    <source>
        <dbReference type="EMBL" id="RZQ64157.1"/>
    </source>
</evidence>
<keyword evidence="4" id="KW-0472">Membrane</keyword>
<feature type="transmembrane region" description="Helical" evidence="4">
    <location>
        <begin position="170"/>
        <end position="190"/>
    </location>
</feature>
<dbReference type="GO" id="GO:0046983">
    <property type="term" value="F:protein dimerization activity"/>
    <property type="evidence" value="ECO:0007669"/>
    <property type="project" value="InterPro"/>
</dbReference>
<feature type="transmembrane region" description="Helical" evidence="4">
    <location>
        <begin position="61"/>
        <end position="82"/>
    </location>
</feature>
<feature type="domain" description="Signal transduction histidine kinase subgroup 3 dimerisation and phosphoacceptor" evidence="5">
    <location>
        <begin position="216"/>
        <end position="279"/>
    </location>
</feature>
<dbReference type="AlphaFoldDB" id="A0A4Q7JA77"/>
<evidence type="ECO:0000256" key="1">
    <source>
        <dbReference type="ARBA" id="ARBA00022679"/>
    </source>
</evidence>
<dbReference type="OrthoDB" id="5241784at2"/>
<keyword evidence="7" id="KW-1185">Reference proteome</keyword>
<evidence type="ECO:0000256" key="3">
    <source>
        <dbReference type="ARBA" id="ARBA00023012"/>
    </source>
</evidence>
<dbReference type="SUPFAM" id="SSF55874">
    <property type="entry name" value="ATPase domain of HSP90 chaperone/DNA topoisomerase II/histidine kinase"/>
    <property type="match status" value="1"/>
</dbReference>
<name>A0A4Q7JA77_9PSEU</name>
<evidence type="ECO:0000256" key="4">
    <source>
        <dbReference type="SAM" id="Phobius"/>
    </source>
</evidence>
<evidence type="ECO:0000313" key="7">
    <source>
        <dbReference type="Proteomes" id="UP000292003"/>
    </source>
</evidence>
<dbReference type="InterPro" id="IPR036890">
    <property type="entry name" value="HATPase_C_sf"/>
</dbReference>
<evidence type="ECO:0000256" key="2">
    <source>
        <dbReference type="ARBA" id="ARBA00022777"/>
    </source>
</evidence>
<dbReference type="InterPro" id="IPR011712">
    <property type="entry name" value="Sig_transdc_His_kin_sub3_dim/P"/>
</dbReference>
<protein>
    <recommendedName>
        <fullName evidence="5">Signal transduction histidine kinase subgroup 3 dimerisation and phosphoacceptor domain-containing protein</fullName>
    </recommendedName>
</protein>
<reference evidence="6 7" key="1">
    <citation type="submission" date="2019-02" db="EMBL/GenBank/DDBJ databases">
        <title>Draft genome sequence of Amycolatopsis sp. 8-3EHSu isolated from roots of Suaeda maritima.</title>
        <authorList>
            <person name="Duangmal K."/>
            <person name="Chantavorakit T."/>
        </authorList>
    </citation>
    <scope>NUCLEOTIDE SEQUENCE [LARGE SCALE GENOMIC DNA]</scope>
    <source>
        <strain evidence="6 7">8-3EHSu</strain>
    </source>
</reference>
<sequence>MTPVMRCYVRPVRNVIQQFRPRERDAVESLRRYGLFGTVSAVGTAAVALPIAVLAEEGQPLRAALLIVGCLVVSVLHLRWILVAFRDGGLPGPVWSSVACGVIAVVTLLIAPGFAVSSVVCALLAGMAGTELLFSRLRWASWWVILAWSAFVGFLVWLRPPDRADTDAEVLTVAAAAAAVAVFVTFAEFLTLRQWVLAMELETARREADELATTRERLRLAEDLHDILGHALEVVSLKSELASRLSETDPERSRAELTEVQRLARGALHDVRALVQGRQSTELPAELTAARSLLGSAGIECEFDADTSMLDPAASELFGRVLREAVTNLLRHSAATRCEVTLRFAPETVRLTVVNDGAAPMRDSDGTGLRGLARRVTDAGGTFDAGGTGGRFTVDAELPRRLR</sequence>
<dbReference type="GO" id="GO:0016020">
    <property type="term" value="C:membrane"/>
    <property type="evidence" value="ECO:0007669"/>
    <property type="project" value="InterPro"/>
</dbReference>
<keyword evidence="4" id="KW-0812">Transmembrane</keyword>
<feature type="transmembrane region" description="Helical" evidence="4">
    <location>
        <begin position="94"/>
        <end position="127"/>
    </location>
</feature>
<gene>
    <name evidence="6" type="ORF">EWH70_09180</name>
</gene>
<keyword evidence="4" id="KW-1133">Transmembrane helix</keyword>
<feature type="transmembrane region" description="Helical" evidence="4">
    <location>
        <begin position="33"/>
        <end position="54"/>
    </location>
</feature>
<comment type="caution">
    <text evidence="6">The sequence shown here is derived from an EMBL/GenBank/DDBJ whole genome shotgun (WGS) entry which is preliminary data.</text>
</comment>
<dbReference type="EMBL" id="SFCC01000004">
    <property type="protein sequence ID" value="RZQ64157.1"/>
    <property type="molecule type" value="Genomic_DNA"/>
</dbReference>
<dbReference type="InterPro" id="IPR050482">
    <property type="entry name" value="Sensor_HK_TwoCompSys"/>
</dbReference>
<evidence type="ECO:0000259" key="5">
    <source>
        <dbReference type="Pfam" id="PF07730"/>
    </source>
</evidence>
<keyword evidence="3" id="KW-0902">Two-component regulatory system</keyword>
<dbReference type="PANTHER" id="PTHR24421">
    <property type="entry name" value="NITRATE/NITRITE SENSOR PROTEIN NARX-RELATED"/>
    <property type="match status" value="1"/>
</dbReference>
<organism evidence="6 7">
    <name type="scientific">Amycolatopsis suaedae</name>
    <dbReference type="NCBI Taxonomy" id="2510978"/>
    <lineage>
        <taxon>Bacteria</taxon>
        <taxon>Bacillati</taxon>
        <taxon>Actinomycetota</taxon>
        <taxon>Actinomycetes</taxon>
        <taxon>Pseudonocardiales</taxon>
        <taxon>Pseudonocardiaceae</taxon>
        <taxon>Amycolatopsis</taxon>
    </lineage>
</organism>
<accession>A0A4Q7JA77</accession>
<dbReference type="PANTHER" id="PTHR24421:SF63">
    <property type="entry name" value="SENSOR HISTIDINE KINASE DESK"/>
    <property type="match status" value="1"/>
</dbReference>
<keyword evidence="2" id="KW-0418">Kinase</keyword>
<dbReference type="Pfam" id="PF07730">
    <property type="entry name" value="HisKA_3"/>
    <property type="match status" value="1"/>
</dbReference>
<dbReference type="CDD" id="cd16917">
    <property type="entry name" value="HATPase_UhpB-NarQ-NarX-like"/>
    <property type="match status" value="1"/>
</dbReference>
<dbReference type="Proteomes" id="UP000292003">
    <property type="component" value="Unassembled WGS sequence"/>
</dbReference>
<dbReference type="GO" id="GO:0000155">
    <property type="term" value="F:phosphorelay sensor kinase activity"/>
    <property type="evidence" value="ECO:0007669"/>
    <property type="project" value="InterPro"/>
</dbReference>
<proteinExistence type="predicted"/>